<evidence type="ECO:0000313" key="5">
    <source>
        <dbReference type="EMBL" id="RDX01079.1"/>
    </source>
</evidence>
<dbReference type="Proteomes" id="UP000257055">
    <property type="component" value="Unassembled WGS sequence"/>
</dbReference>
<dbReference type="InterPro" id="IPR037923">
    <property type="entry name" value="HTH-like"/>
</dbReference>
<evidence type="ECO:0000256" key="3">
    <source>
        <dbReference type="ARBA" id="ARBA00023163"/>
    </source>
</evidence>
<dbReference type="EMBL" id="LARY01000002">
    <property type="protein sequence ID" value="RDX01079.1"/>
    <property type="molecule type" value="Genomic_DNA"/>
</dbReference>
<organism evidence="5 6">
    <name type="scientific">Listeria kieliensis</name>
    <dbReference type="NCBI Taxonomy" id="1621700"/>
    <lineage>
        <taxon>Bacteria</taxon>
        <taxon>Bacillati</taxon>
        <taxon>Bacillota</taxon>
        <taxon>Bacilli</taxon>
        <taxon>Bacillales</taxon>
        <taxon>Listeriaceae</taxon>
        <taxon>Listeria</taxon>
    </lineage>
</organism>
<dbReference type="Pfam" id="PF02311">
    <property type="entry name" value="AraC_binding"/>
    <property type="match status" value="1"/>
</dbReference>
<dbReference type="Gene3D" id="1.10.10.60">
    <property type="entry name" value="Homeodomain-like"/>
    <property type="match status" value="2"/>
</dbReference>
<dbReference type="RefSeq" id="WP_115753333.1">
    <property type="nucleotide sequence ID" value="NZ_LARY01000002.1"/>
</dbReference>
<evidence type="ECO:0000259" key="4">
    <source>
        <dbReference type="PROSITE" id="PS01124"/>
    </source>
</evidence>
<name>A0A3D8TRP6_9LIST</name>
<dbReference type="Pfam" id="PF12833">
    <property type="entry name" value="HTH_18"/>
    <property type="match status" value="2"/>
</dbReference>
<dbReference type="SMART" id="SM00342">
    <property type="entry name" value="HTH_ARAC"/>
    <property type="match status" value="2"/>
</dbReference>
<dbReference type="InterPro" id="IPR009057">
    <property type="entry name" value="Homeodomain-like_sf"/>
</dbReference>
<proteinExistence type="predicted"/>
<dbReference type="PANTHER" id="PTHR43280">
    <property type="entry name" value="ARAC-FAMILY TRANSCRIPTIONAL REGULATOR"/>
    <property type="match status" value="1"/>
</dbReference>
<dbReference type="PROSITE" id="PS00041">
    <property type="entry name" value="HTH_ARAC_FAMILY_1"/>
    <property type="match status" value="1"/>
</dbReference>
<dbReference type="InterPro" id="IPR018060">
    <property type="entry name" value="HTH_AraC"/>
</dbReference>
<evidence type="ECO:0000256" key="2">
    <source>
        <dbReference type="ARBA" id="ARBA00023125"/>
    </source>
</evidence>
<dbReference type="InterPro" id="IPR003313">
    <property type="entry name" value="AraC-bd"/>
</dbReference>
<keyword evidence="1" id="KW-0805">Transcription regulation</keyword>
<dbReference type="SUPFAM" id="SSF46689">
    <property type="entry name" value="Homeodomain-like"/>
    <property type="match status" value="2"/>
</dbReference>
<dbReference type="GO" id="GO:0043565">
    <property type="term" value="F:sequence-specific DNA binding"/>
    <property type="evidence" value="ECO:0007669"/>
    <property type="project" value="InterPro"/>
</dbReference>
<comment type="caution">
    <text evidence="5">The sequence shown here is derived from an EMBL/GenBank/DDBJ whole genome shotgun (WGS) entry which is preliminary data.</text>
</comment>
<evidence type="ECO:0000313" key="6">
    <source>
        <dbReference type="Proteomes" id="UP000257055"/>
    </source>
</evidence>
<dbReference type="GO" id="GO:0003700">
    <property type="term" value="F:DNA-binding transcription factor activity"/>
    <property type="evidence" value="ECO:0007669"/>
    <property type="project" value="InterPro"/>
</dbReference>
<dbReference type="AlphaFoldDB" id="A0A3D8TRP6"/>
<dbReference type="SUPFAM" id="SSF51215">
    <property type="entry name" value="Regulatory protein AraC"/>
    <property type="match status" value="1"/>
</dbReference>
<dbReference type="PROSITE" id="PS01124">
    <property type="entry name" value="HTH_ARAC_FAMILY_2"/>
    <property type="match status" value="2"/>
</dbReference>
<accession>A0A3D8TRP6</accession>
<dbReference type="PANTHER" id="PTHR43280:SF2">
    <property type="entry name" value="HTH-TYPE TRANSCRIPTIONAL REGULATOR EXSA"/>
    <property type="match status" value="1"/>
</dbReference>
<evidence type="ECO:0000256" key="1">
    <source>
        <dbReference type="ARBA" id="ARBA00023015"/>
    </source>
</evidence>
<sequence>MEQSQTNPYSNNLWETPIFNIFRHLTTGARKDHETERLRLFATISGHGIIKINGVRYPISRGSLSWIFPYHSTSLADAENLEVIEIAFPLRVLLQILDGPDQAQLHKMMFQNYFSPVITYPDAEQLEQLFREALHESEVKDPLFETIVLANVTKIILLYLRQIYKEKPKFSTTTGWKALRYLHYYFSQPLNTAKVAKHFKITPEKLNQELKELTGKNLLQNLTQIRFNHARALMQVTDLPIKTIASSVGFRSFPSFNRQFKLLYTQTPKDYHKQASKKAEPTLAFQVYIFMTENFKLNLSLAKLEKIFFTSKKNIEQALQATFQMSARELAIFIKISYAKSFIQTTPSSFSQISDLTGFNSVRSFNRAFLEEVGMTPSEYKKSLLGNES</sequence>
<dbReference type="InterPro" id="IPR018062">
    <property type="entry name" value="HTH_AraC-typ_CS"/>
</dbReference>
<gene>
    <name evidence="5" type="ORF">UR08_09005</name>
</gene>
<keyword evidence="6" id="KW-1185">Reference proteome</keyword>
<keyword evidence="3" id="KW-0804">Transcription</keyword>
<keyword evidence="2" id="KW-0238">DNA-binding</keyword>
<feature type="domain" description="HTH araC/xylS-type" evidence="4">
    <location>
        <begin position="176"/>
        <end position="274"/>
    </location>
</feature>
<protein>
    <recommendedName>
        <fullName evidence="4">HTH araC/xylS-type domain-containing protein</fullName>
    </recommendedName>
</protein>
<feature type="domain" description="HTH araC/xylS-type" evidence="4">
    <location>
        <begin position="285"/>
        <end position="383"/>
    </location>
</feature>
<reference evidence="6" key="1">
    <citation type="submission" date="2015-04" db="EMBL/GenBank/DDBJ databases">
        <authorList>
            <person name="Schardt J."/>
            <person name="Mueller-Herbst S."/>
            <person name="Scherer S."/>
            <person name="Huptas C."/>
        </authorList>
    </citation>
    <scope>NUCLEOTIDE SEQUENCE [LARGE SCALE GENOMIC DNA]</scope>
    <source>
        <strain evidence="6">Kiel-L1</strain>
    </source>
</reference>